<comment type="caution">
    <text evidence="2">The sequence shown here is derived from an EMBL/GenBank/DDBJ whole genome shotgun (WGS) entry which is preliminary data.</text>
</comment>
<feature type="compositionally biased region" description="Gly residues" evidence="1">
    <location>
        <begin position="116"/>
        <end position="131"/>
    </location>
</feature>
<reference evidence="2" key="1">
    <citation type="journal article" date="2023" name="Mol. Phylogenet. Evol.">
        <title>Genome-scale phylogeny and comparative genomics of the fungal order Sordariales.</title>
        <authorList>
            <person name="Hensen N."/>
            <person name="Bonometti L."/>
            <person name="Westerberg I."/>
            <person name="Brannstrom I.O."/>
            <person name="Guillou S."/>
            <person name="Cros-Aarteil S."/>
            <person name="Calhoun S."/>
            <person name="Haridas S."/>
            <person name="Kuo A."/>
            <person name="Mondo S."/>
            <person name="Pangilinan J."/>
            <person name="Riley R."/>
            <person name="LaButti K."/>
            <person name="Andreopoulos B."/>
            <person name="Lipzen A."/>
            <person name="Chen C."/>
            <person name="Yan M."/>
            <person name="Daum C."/>
            <person name="Ng V."/>
            <person name="Clum A."/>
            <person name="Steindorff A."/>
            <person name="Ohm R.A."/>
            <person name="Martin F."/>
            <person name="Silar P."/>
            <person name="Natvig D.O."/>
            <person name="Lalanne C."/>
            <person name="Gautier V."/>
            <person name="Ament-Velasquez S.L."/>
            <person name="Kruys A."/>
            <person name="Hutchinson M.I."/>
            <person name="Powell A.J."/>
            <person name="Barry K."/>
            <person name="Miller A.N."/>
            <person name="Grigoriev I.V."/>
            <person name="Debuchy R."/>
            <person name="Gladieux P."/>
            <person name="Hiltunen Thoren M."/>
            <person name="Johannesson H."/>
        </authorList>
    </citation>
    <scope>NUCLEOTIDE SEQUENCE</scope>
    <source>
        <strain evidence="2">CBS 757.83</strain>
    </source>
</reference>
<feature type="compositionally biased region" description="Basic and acidic residues" evidence="1">
    <location>
        <begin position="28"/>
        <end position="40"/>
    </location>
</feature>
<name>A0AAN6PWY2_9PEZI</name>
<sequence length="141" mass="16393">MHRYPKRLHFAAWPGPERSYRPPTPRSYYEKPKPQSRYSDQHVDAASYLYTKELERRIDEQNARIARRRHFELEQPVQKRVRSLLTTSRRDEDERDGLAREFAKLSIRDLSCVRGGTGGNAFRGRGSGGADGNKRLGVYSQ</sequence>
<accession>A0AAN6PWY2</accession>
<proteinExistence type="predicted"/>
<dbReference type="AlphaFoldDB" id="A0AAN6PWY2"/>
<reference evidence="2" key="2">
    <citation type="submission" date="2023-05" db="EMBL/GenBank/DDBJ databases">
        <authorList>
            <consortium name="Lawrence Berkeley National Laboratory"/>
            <person name="Steindorff A."/>
            <person name="Hensen N."/>
            <person name="Bonometti L."/>
            <person name="Westerberg I."/>
            <person name="Brannstrom I.O."/>
            <person name="Guillou S."/>
            <person name="Cros-Aarteil S."/>
            <person name="Calhoun S."/>
            <person name="Haridas S."/>
            <person name="Kuo A."/>
            <person name="Mondo S."/>
            <person name="Pangilinan J."/>
            <person name="Riley R."/>
            <person name="Labutti K."/>
            <person name="Andreopoulos B."/>
            <person name="Lipzen A."/>
            <person name="Chen C."/>
            <person name="Yanf M."/>
            <person name="Daum C."/>
            <person name="Ng V."/>
            <person name="Clum A."/>
            <person name="Ohm R."/>
            <person name="Martin F."/>
            <person name="Silar P."/>
            <person name="Natvig D."/>
            <person name="Lalanne C."/>
            <person name="Gautier V."/>
            <person name="Ament-Velasquez S.L."/>
            <person name="Kruys A."/>
            <person name="Hutchinson M.I."/>
            <person name="Powell A.J."/>
            <person name="Barry K."/>
            <person name="Miller A.N."/>
            <person name="Grigoriev I.V."/>
            <person name="Debuchy R."/>
            <person name="Gladieux P."/>
            <person name="Thoren M.H."/>
            <person name="Johannesson H."/>
        </authorList>
    </citation>
    <scope>NUCLEOTIDE SEQUENCE</scope>
    <source>
        <strain evidence="2">CBS 757.83</strain>
    </source>
</reference>
<gene>
    <name evidence="2" type="ORF">N658DRAFT_562146</name>
</gene>
<evidence type="ECO:0000313" key="3">
    <source>
        <dbReference type="Proteomes" id="UP001305647"/>
    </source>
</evidence>
<evidence type="ECO:0000313" key="2">
    <source>
        <dbReference type="EMBL" id="KAK4096886.1"/>
    </source>
</evidence>
<keyword evidence="3" id="KW-1185">Reference proteome</keyword>
<evidence type="ECO:0000256" key="1">
    <source>
        <dbReference type="SAM" id="MobiDB-lite"/>
    </source>
</evidence>
<dbReference type="Proteomes" id="UP001305647">
    <property type="component" value="Unassembled WGS sequence"/>
</dbReference>
<dbReference type="EMBL" id="MU863692">
    <property type="protein sequence ID" value="KAK4096886.1"/>
    <property type="molecule type" value="Genomic_DNA"/>
</dbReference>
<feature type="region of interest" description="Disordered" evidence="1">
    <location>
        <begin position="1"/>
        <end position="40"/>
    </location>
</feature>
<protein>
    <submittedName>
        <fullName evidence="2">Uncharacterized protein</fullName>
    </submittedName>
</protein>
<organism evidence="2 3">
    <name type="scientific">Parathielavia hyrcaniae</name>
    <dbReference type="NCBI Taxonomy" id="113614"/>
    <lineage>
        <taxon>Eukaryota</taxon>
        <taxon>Fungi</taxon>
        <taxon>Dikarya</taxon>
        <taxon>Ascomycota</taxon>
        <taxon>Pezizomycotina</taxon>
        <taxon>Sordariomycetes</taxon>
        <taxon>Sordariomycetidae</taxon>
        <taxon>Sordariales</taxon>
        <taxon>Chaetomiaceae</taxon>
        <taxon>Parathielavia</taxon>
    </lineage>
</organism>
<feature type="region of interest" description="Disordered" evidence="1">
    <location>
        <begin position="116"/>
        <end position="141"/>
    </location>
</feature>